<gene>
    <name evidence="1" type="ORF">AR543_p0051</name>
</gene>
<dbReference type="KEGG" id="pbv:AR543_p0051"/>
<dbReference type="AlphaFoldDB" id="A0A1X9T469"/>
<name>A0A1X9T469_9BACL</name>
<evidence type="ECO:0000313" key="1">
    <source>
        <dbReference type="EMBL" id="ARR10659.1"/>
    </source>
</evidence>
<evidence type="ECO:0008006" key="3">
    <source>
        <dbReference type="Google" id="ProtNLM"/>
    </source>
</evidence>
<organism evidence="1 2">
    <name type="scientific">Paenibacillus bovis</name>
    <dbReference type="NCBI Taxonomy" id="1616788"/>
    <lineage>
        <taxon>Bacteria</taxon>
        <taxon>Bacillati</taxon>
        <taxon>Bacillota</taxon>
        <taxon>Bacilli</taxon>
        <taxon>Bacillales</taxon>
        <taxon>Paenibacillaceae</taxon>
        <taxon>Paenibacillus</taxon>
    </lineage>
</organism>
<dbReference type="EMBL" id="CP021170">
    <property type="protein sequence ID" value="ARR10659.1"/>
    <property type="molecule type" value="Genomic_DNA"/>
</dbReference>
<proteinExistence type="predicted"/>
<reference evidence="1 2" key="1">
    <citation type="journal article" date="2016" name="Int. J. Syst. Evol. Microbiol.">
        <title>Paenibacillus damxungensis sp. nov., isolated from raw yak (Bos grunniens) milk.</title>
        <authorList>
            <person name="Wu Z."/>
            <person name="Gao C."/>
            <person name="Han J."/>
            <person name="Liu Z."/>
        </authorList>
    </citation>
    <scope>NUCLEOTIDE SEQUENCE [LARGE SCALE GENOMIC DNA]</scope>
    <source>
        <strain evidence="1 2">BD3526</strain>
        <plasmid evidence="1 2">unnamed1</plasmid>
    </source>
</reference>
<keyword evidence="2" id="KW-1185">Reference proteome</keyword>
<geneLocation type="plasmid" evidence="1 2">
    <name>unnamed1</name>
</geneLocation>
<sequence length="76" mass="8937">MAVRMRLTELIETEFKRMGNLNQLGSIAGIRYNTLRDYNNGTAITFKAEHIEKLYELFELESFHQLFEIIPDEPSE</sequence>
<keyword evidence="1" id="KW-0614">Plasmid</keyword>
<dbReference type="Proteomes" id="UP000078148">
    <property type="component" value="Plasmid unnamed1"/>
</dbReference>
<dbReference type="RefSeq" id="WP_087071372.1">
    <property type="nucleotide sequence ID" value="NZ_CP021170.1"/>
</dbReference>
<accession>A0A1X9T469</accession>
<protein>
    <recommendedName>
        <fullName evidence="3">HTH cro/C1-type domain-containing protein</fullName>
    </recommendedName>
</protein>
<evidence type="ECO:0000313" key="2">
    <source>
        <dbReference type="Proteomes" id="UP000078148"/>
    </source>
</evidence>